<evidence type="ECO:0000313" key="2">
    <source>
        <dbReference type="Proteomes" id="UP000184363"/>
    </source>
</evidence>
<dbReference type="Gene3D" id="2.60.120.10">
    <property type="entry name" value="Jelly Rolls"/>
    <property type="match status" value="1"/>
</dbReference>
<dbReference type="InterPro" id="IPR011051">
    <property type="entry name" value="RmlC_Cupin_sf"/>
</dbReference>
<reference evidence="1 2" key="1">
    <citation type="submission" date="2016-11" db="EMBL/GenBank/DDBJ databases">
        <authorList>
            <person name="Jaros S."/>
            <person name="Januszkiewicz K."/>
            <person name="Wedrychowicz H."/>
        </authorList>
    </citation>
    <scope>NUCLEOTIDE SEQUENCE [LARGE SCALE GENOMIC DNA]</scope>
    <source>
        <strain evidence="1 2">DSM 43832</strain>
    </source>
</reference>
<dbReference type="InterPro" id="IPR014710">
    <property type="entry name" value="RmlC-like_jellyroll"/>
</dbReference>
<gene>
    <name evidence="1" type="ORF">SAMN05443637_10253</name>
</gene>
<evidence type="ECO:0000313" key="1">
    <source>
        <dbReference type="EMBL" id="SHK03068.1"/>
    </source>
</evidence>
<sequence>MRYLKMDDPEFWENEGVFKAITFAGKIRTTEPAEPVVEDEHASRSSYFVLGDLDDPAAPVATVLRMPPLYALPHHSHPTDIFMLVLRGSLYVPGAKLGPGDGLTAKAHELYGPELAGPEGCVRVEFFATRDGATNVEYVTPDGERRVHDYLRDGQSPWRTGMEDVPALMTELLADLRVT</sequence>
<dbReference type="STRING" id="1848.SAMN05443637_10253"/>
<dbReference type="Proteomes" id="UP000184363">
    <property type="component" value="Unassembled WGS sequence"/>
</dbReference>
<dbReference type="SUPFAM" id="SSF51182">
    <property type="entry name" value="RmlC-like cupins"/>
    <property type="match status" value="1"/>
</dbReference>
<evidence type="ECO:0008006" key="3">
    <source>
        <dbReference type="Google" id="ProtNLM"/>
    </source>
</evidence>
<dbReference type="AlphaFoldDB" id="A0A1M6P556"/>
<dbReference type="EMBL" id="FRAP01000002">
    <property type="protein sequence ID" value="SHK03068.1"/>
    <property type="molecule type" value="Genomic_DNA"/>
</dbReference>
<dbReference type="RefSeq" id="WP_073455212.1">
    <property type="nucleotide sequence ID" value="NZ_FRAP01000002.1"/>
</dbReference>
<proteinExistence type="predicted"/>
<name>A0A1M6P556_PSETH</name>
<organism evidence="1 2">
    <name type="scientific">Pseudonocardia thermophila</name>
    <dbReference type="NCBI Taxonomy" id="1848"/>
    <lineage>
        <taxon>Bacteria</taxon>
        <taxon>Bacillati</taxon>
        <taxon>Actinomycetota</taxon>
        <taxon>Actinomycetes</taxon>
        <taxon>Pseudonocardiales</taxon>
        <taxon>Pseudonocardiaceae</taxon>
        <taxon>Pseudonocardia</taxon>
    </lineage>
</organism>
<keyword evidence="2" id="KW-1185">Reference proteome</keyword>
<dbReference type="OrthoDB" id="7594692at2"/>
<protein>
    <recommendedName>
        <fullName evidence="3">Cupin domain-containing protein</fullName>
    </recommendedName>
</protein>
<accession>A0A1M6P556</accession>